<evidence type="ECO:0000313" key="2">
    <source>
        <dbReference type="EMBL" id="KAI8035819.1"/>
    </source>
</evidence>
<keyword evidence="1" id="KW-0812">Transmembrane</keyword>
<keyword evidence="1" id="KW-0472">Membrane</keyword>
<gene>
    <name evidence="2" type="ORF">M5D96_011250</name>
</gene>
<comment type="caution">
    <text evidence="2">The sequence shown here is derived from an EMBL/GenBank/DDBJ whole genome shotgun (WGS) entry which is preliminary data.</text>
</comment>
<evidence type="ECO:0000313" key="3">
    <source>
        <dbReference type="Proteomes" id="UP001059596"/>
    </source>
</evidence>
<dbReference type="AlphaFoldDB" id="A0A9P9YFW8"/>
<dbReference type="EMBL" id="JAMKOV010000028">
    <property type="protein sequence ID" value="KAI8035819.1"/>
    <property type="molecule type" value="Genomic_DNA"/>
</dbReference>
<evidence type="ECO:0000256" key="1">
    <source>
        <dbReference type="SAM" id="Phobius"/>
    </source>
</evidence>
<accession>A0A9P9YFW8</accession>
<protein>
    <submittedName>
        <fullName evidence="2">Uncharacterized protein</fullName>
    </submittedName>
</protein>
<keyword evidence="1" id="KW-1133">Transmembrane helix</keyword>
<organism evidence="2 3">
    <name type="scientific">Drosophila gunungcola</name>
    <name type="common">fruit fly</name>
    <dbReference type="NCBI Taxonomy" id="103775"/>
    <lineage>
        <taxon>Eukaryota</taxon>
        <taxon>Metazoa</taxon>
        <taxon>Ecdysozoa</taxon>
        <taxon>Arthropoda</taxon>
        <taxon>Hexapoda</taxon>
        <taxon>Insecta</taxon>
        <taxon>Pterygota</taxon>
        <taxon>Neoptera</taxon>
        <taxon>Endopterygota</taxon>
        <taxon>Diptera</taxon>
        <taxon>Brachycera</taxon>
        <taxon>Muscomorpha</taxon>
        <taxon>Ephydroidea</taxon>
        <taxon>Drosophilidae</taxon>
        <taxon>Drosophila</taxon>
        <taxon>Sophophora</taxon>
    </lineage>
</organism>
<name>A0A9P9YFW8_9MUSC</name>
<dbReference type="Proteomes" id="UP001059596">
    <property type="component" value="Unassembled WGS sequence"/>
</dbReference>
<sequence>MSLTVVTASGHAHTQNFMRIVRPTEKEVVRPQFSASAMIYAPIIFCIWIQLEINLGVCLTLKSSSK</sequence>
<proteinExistence type="predicted"/>
<feature type="transmembrane region" description="Helical" evidence="1">
    <location>
        <begin position="39"/>
        <end position="61"/>
    </location>
</feature>
<reference evidence="2" key="1">
    <citation type="journal article" date="2023" name="Genome Biol. Evol.">
        <title>Long-read-based Genome Assembly of Drosophila gunungcola Reveals Fewer Chemosensory Genes in Flower-breeding Species.</title>
        <authorList>
            <person name="Negi A."/>
            <person name="Liao B.Y."/>
            <person name="Yeh S.D."/>
        </authorList>
    </citation>
    <scope>NUCLEOTIDE SEQUENCE</scope>
    <source>
        <strain evidence="2">Sukarami</strain>
    </source>
</reference>
<keyword evidence="3" id="KW-1185">Reference proteome</keyword>